<dbReference type="RefSeq" id="WP_125258097.1">
    <property type="nucleotide sequence ID" value="NZ_CP114280.1"/>
</dbReference>
<protein>
    <submittedName>
        <fullName evidence="1">Uncharacterized protein</fullName>
    </submittedName>
</protein>
<proteinExistence type="predicted"/>
<dbReference type="EMBL" id="CP114280">
    <property type="protein sequence ID" value="WFN56671.1"/>
    <property type="molecule type" value="Genomic_DNA"/>
</dbReference>
<name>A0ABY8G9L7_9GAMM</name>
<sequence length="198" mass="21692">MKVKNKKGLRARLYIAAVFITTTILTSTSDAVMEAYRNIVSQNVIPVMSSVWFQIYGMFYPLPEHHDYHFSVTFYIPPSGGNVGGKETTGVSIPGEECRKSGGMTSSAPSGLNFEYWQNNVITEVYCSSSRVTVALIPQISGEKQIIYDGLFYEGKKIPFSGTHGRYNAGVLQLISTDRSEPIGDLVPINGCQKSGAC</sequence>
<accession>A0ABY8G9L7</accession>
<reference evidence="1 2" key="1">
    <citation type="submission" date="2022-12" db="EMBL/GenBank/DDBJ databases">
        <title>Complete genome sequencing of Dickeya lacustris type strain LMG30899.</title>
        <authorList>
            <person name="Dobhal S."/>
            <person name="Arizala D."/>
            <person name="Arif M."/>
        </authorList>
    </citation>
    <scope>NUCLEOTIDE SEQUENCE [LARGE SCALE GENOMIC DNA]</scope>
    <source>
        <strain evidence="1 2">LMG30899</strain>
    </source>
</reference>
<evidence type="ECO:0000313" key="2">
    <source>
        <dbReference type="Proteomes" id="UP001219630"/>
    </source>
</evidence>
<gene>
    <name evidence="1" type="ORF">O1Q98_05190</name>
</gene>
<keyword evidence="2" id="KW-1185">Reference proteome</keyword>
<evidence type="ECO:0000313" key="1">
    <source>
        <dbReference type="EMBL" id="WFN56671.1"/>
    </source>
</evidence>
<organism evidence="1 2">
    <name type="scientific">Dickeya lacustris</name>
    <dbReference type="NCBI Taxonomy" id="2259638"/>
    <lineage>
        <taxon>Bacteria</taxon>
        <taxon>Pseudomonadati</taxon>
        <taxon>Pseudomonadota</taxon>
        <taxon>Gammaproteobacteria</taxon>
        <taxon>Enterobacterales</taxon>
        <taxon>Pectobacteriaceae</taxon>
        <taxon>Dickeya</taxon>
    </lineage>
</organism>
<dbReference type="Proteomes" id="UP001219630">
    <property type="component" value="Chromosome"/>
</dbReference>